<evidence type="ECO:0000256" key="1">
    <source>
        <dbReference type="SAM" id="MobiDB-lite"/>
    </source>
</evidence>
<dbReference type="RefSeq" id="WP_344259463.1">
    <property type="nucleotide sequence ID" value="NZ_BAAAMJ010000010.1"/>
</dbReference>
<comment type="caution">
    <text evidence="2">The sequence shown here is derived from an EMBL/GenBank/DDBJ whole genome shotgun (WGS) entry which is preliminary data.</text>
</comment>
<protein>
    <submittedName>
        <fullName evidence="2">Uncharacterized protein</fullName>
    </submittedName>
</protein>
<sequence>MVEWSRVGEFTVGEEERPGTSDRNAARGPRAVRTPVGEGRGRVFVPCAYLAPHGLPLPEGVAGPRLFLDPEGERLLTFLEPPEDVDGERHFRVRDADGGPVGTIRRVPPSMRLLHHTWRIDQPGRPVVEGRNEWAATAKGPDAARKLARRALARGVGVAMSGDEGAYGFPPRKLEWVADGQRVMVSQGQQSAAIEADWLDRRLAFTAVLLEHRFTPRKKRV</sequence>
<keyword evidence="3" id="KW-1185">Reference proteome</keyword>
<evidence type="ECO:0000313" key="2">
    <source>
        <dbReference type="EMBL" id="GAA1903721.1"/>
    </source>
</evidence>
<evidence type="ECO:0000313" key="3">
    <source>
        <dbReference type="Proteomes" id="UP001501303"/>
    </source>
</evidence>
<gene>
    <name evidence="2" type="ORF">GCM10009716_12110</name>
</gene>
<organism evidence="2 3">
    <name type="scientific">Streptomyces sodiiphilus</name>
    <dbReference type="NCBI Taxonomy" id="226217"/>
    <lineage>
        <taxon>Bacteria</taxon>
        <taxon>Bacillati</taxon>
        <taxon>Actinomycetota</taxon>
        <taxon>Actinomycetes</taxon>
        <taxon>Kitasatosporales</taxon>
        <taxon>Streptomycetaceae</taxon>
        <taxon>Streptomyces</taxon>
    </lineage>
</organism>
<feature type="region of interest" description="Disordered" evidence="1">
    <location>
        <begin position="1"/>
        <end position="36"/>
    </location>
</feature>
<dbReference type="Proteomes" id="UP001501303">
    <property type="component" value="Unassembled WGS sequence"/>
</dbReference>
<reference evidence="3" key="1">
    <citation type="journal article" date="2019" name="Int. J. Syst. Evol. Microbiol.">
        <title>The Global Catalogue of Microorganisms (GCM) 10K type strain sequencing project: providing services to taxonomists for standard genome sequencing and annotation.</title>
        <authorList>
            <consortium name="The Broad Institute Genomics Platform"/>
            <consortium name="The Broad Institute Genome Sequencing Center for Infectious Disease"/>
            <person name="Wu L."/>
            <person name="Ma J."/>
        </authorList>
    </citation>
    <scope>NUCLEOTIDE SEQUENCE [LARGE SCALE GENOMIC DNA]</scope>
    <source>
        <strain evidence="3">JCM 13581</strain>
    </source>
</reference>
<dbReference type="EMBL" id="BAAAMJ010000010">
    <property type="protein sequence ID" value="GAA1903721.1"/>
    <property type="molecule type" value="Genomic_DNA"/>
</dbReference>
<accession>A0ABP5A5V2</accession>
<proteinExistence type="predicted"/>
<name>A0ABP5A5V2_9ACTN</name>